<dbReference type="EMBL" id="JXXK01000020">
    <property type="protein sequence ID" value="KJF39258.1"/>
    <property type="molecule type" value="Genomic_DNA"/>
</dbReference>
<sequence>MTGRKRRHVIPLRLTEQELKHLNRLAAQSGLSREKLLRALIMGETIRPRPCTHHEDLLRKVSGLCNNANQVAHRANSTGVASQESVDKMIRISQEIWKEVKSQW</sequence>
<proteinExistence type="predicted"/>
<reference evidence="1" key="1">
    <citation type="submission" date="2015-02" db="EMBL/GenBank/DDBJ databases">
        <title>A novel member of the family Ruminococcaceae isolated from human feces.</title>
        <authorList>
            <person name="Shkoporov A.N."/>
            <person name="Chaplin A.V."/>
            <person name="Motuzova O.V."/>
            <person name="Kafarskaia L.I."/>
            <person name="Khokhlova E.V."/>
            <person name="Efimov B.A."/>
        </authorList>
    </citation>
    <scope>NUCLEOTIDE SEQUENCE [LARGE SCALE GENOMIC DNA]</scope>
    <source>
        <strain evidence="1">585-1</strain>
    </source>
</reference>
<comment type="caution">
    <text evidence="1">The sequence shown here is derived from an EMBL/GenBank/DDBJ whole genome shotgun (WGS) entry which is preliminary data.</text>
</comment>
<evidence type="ECO:0000313" key="2">
    <source>
        <dbReference type="Proteomes" id="UP000032483"/>
    </source>
</evidence>
<keyword evidence="2" id="KW-1185">Reference proteome</keyword>
<dbReference type="Proteomes" id="UP000032483">
    <property type="component" value="Unassembled WGS sequence"/>
</dbReference>
<dbReference type="GeneID" id="42857508"/>
<accession>A0A0D8J0G8</accession>
<evidence type="ECO:0000313" key="1">
    <source>
        <dbReference type="EMBL" id="KJF39258.1"/>
    </source>
</evidence>
<dbReference type="Pfam" id="PF21983">
    <property type="entry name" value="NikA-like"/>
    <property type="match status" value="1"/>
</dbReference>
<gene>
    <name evidence="1" type="ORF">TQ39_13095</name>
</gene>
<organism evidence="1 2">
    <name type="scientific">Ruthenibacterium lactatiformans</name>
    <dbReference type="NCBI Taxonomy" id="1550024"/>
    <lineage>
        <taxon>Bacteria</taxon>
        <taxon>Bacillati</taxon>
        <taxon>Bacillota</taxon>
        <taxon>Clostridia</taxon>
        <taxon>Eubacteriales</taxon>
        <taxon>Oscillospiraceae</taxon>
        <taxon>Ruthenibacterium</taxon>
    </lineage>
</organism>
<protein>
    <submittedName>
        <fullName evidence="1">Bacterial mobilization protein (MobC)</fullName>
    </submittedName>
</protein>
<dbReference type="AlphaFoldDB" id="A0A0D8J0G8"/>
<dbReference type="RefSeq" id="WP_050005830.1">
    <property type="nucleotide sequence ID" value="NZ_JXXK01000020.1"/>
</dbReference>
<dbReference type="InterPro" id="IPR053842">
    <property type="entry name" value="NikA-like"/>
</dbReference>
<name>A0A0D8J0G8_9FIRM</name>